<proteinExistence type="predicted"/>
<protein>
    <submittedName>
        <fullName evidence="1">9368_t:CDS:1</fullName>
    </submittedName>
</protein>
<accession>A0ACA9LAS5</accession>
<comment type="caution">
    <text evidence="1">The sequence shown here is derived from an EMBL/GenBank/DDBJ whole genome shotgun (WGS) entry which is preliminary data.</text>
</comment>
<keyword evidence="2" id="KW-1185">Reference proteome</keyword>
<evidence type="ECO:0000313" key="1">
    <source>
        <dbReference type="EMBL" id="CAG8516049.1"/>
    </source>
</evidence>
<dbReference type="EMBL" id="CAJVQC010002700">
    <property type="protein sequence ID" value="CAG8516049.1"/>
    <property type="molecule type" value="Genomic_DNA"/>
</dbReference>
<reference evidence="1" key="1">
    <citation type="submission" date="2021-06" db="EMBL/GenBank/DDBJ databases">
        <authorList>
            <person name="Kallberg Y."/>
            <person name="Tangrot J."/>
            <person name="Rosling A."/>
        </authorList>
    </citation>
    <scope>NUCLEOTIDE SEQUENCE</scope>
    <source>
        <strain evidence="1">MA461A</strain>
    </source>
</reference>
<sequence length="586" mass="67355">MRRSFSDMFIRDTINWVNRLSLLSSLVLEPKKGIQILAPTQGDSFVSEYIKIIKLYAIAIGKDLDDIDVKVKFFCGLSSDNEKHVNEFGVKKPLTEIFEYLVKSSTDPKYIINLPELLKWILYFLAVDKSLYPALFVCRLWYKCAVPSLWKYIELKENDLKYGHYFPDDYTYHERDRTRWKRFIKIMNEKCKPACVLNVTHLEITYYHSLSDNKIKGIVDIFPNIIHLDFKDSIGFSDKALSIIAEAYPNLKYLNLWDAQAISDKGLCAIVRSCKLEHLNISYCRNITDKSLFEIAENCHDLQEFHFAEAYWITDKSICCIINSYPNLRNLDIAFSKRKIKNTSMLIQRCLSIEFLVFSSVMAFRNDALIVAIIRASPNLRHLDIGSNNIGDEVTEALAHTCHKLEYLDLSCCSFVSEPSICNVIRSCPKLQHLNLSFCEISNVTIKEIARSCLSLKFLDFENCKNVSKKTMGQLNPNIHIENFDKDYYCSDSESSSSETESKSKSSSSESEDEITYYNNLSSLMIMDSPDSPNDFISTFSDFLRQNGGANNNFISAFLNQELAQCSLAEQWYSTDLTNPTLWSGE</sequence>
<gene>
    <name evidence="1" type="ORF">RPERSI_LOCUS2481</name>
</gene>
<evidence type="ECO:0000313" key="2">
    <source>
        <dbReference type="Proteomes" id="UP000789920"/>
    </source>
</evidence>
<name>A0ACA9LAS5_9GLOM</name>
<organism evidence="1 2">
    <name type="scientific">Racocetra persica</name>
    <dbReference type="NCBI Taxonomy" id="160502"/>
    <lineage>
        <taxon>Eukaryota</taxon>
        <taxon>Fungi</taxon>
        <taxon>Fungi incertae sedis</taxon>
        <taxon>Mucoromycota</taxon>
        <taxon>Glomeromycotina</taxon>
        <taxon>Glomeromycetes</taxon>
        <taxon>Diversisporales</taxon>
        <taxon>Gigasporaceae</taxon>
        <taxon>Racocetra</taxon>
    </lineage>
</organism>
<dbReference type="Proteomes" id="UP000789920">
    <property type="component" value="Unassembled WGS sequence"/>
</dbReference>